<keyword evidence="4" id="KW-0862">Zinc</keyword>
<dbReference type="InterPro" id="IPR036423">
    <property type="entry name" value="SOD-like_Cu/Zn_dom_sf"/>
</dbReference>
<feature type="compositionally biased region" description="Pro residues" evidence="9">
    <location>
        <begin position="62"/>
        <end position="71"/>
    </location>
</feature>
<dbReference type="InterPro" id="IPR036163">
    <property type="entry name" value="HMA_dom_sf"/>
</dbReference>
<dbReference type="InterPro" id="IPR018152">
    <property type="entry name" value="SOD_Cu/Zn_BS"/>
</dbReference>
<feature type="compositionally biased region" description="Low complexity" evidence="9">
    <location>
        <begin position="429"/>
        <end position="448"/>
    </location>
</feature>
<dbReference type="CDD" id="cd00371">
    <property type="entry name" value="HMA"/>
    <property type="match status" value="1"/>
</dbReference>
<evidence type="ECO:0000313" key="12">
    <source>
        <dbReference type="Proteomes" id="UP000694541"/>
    </source>
</evidence>
<evidence type="ECO:0000256" key="7">
    <source>
        <dbReference type="ARBA" id="ARBA00025798"/>
    </source>
</evidence>
<reference evidence="11" key="2">
    <citation type="submission" date="2025-09" db="UniProtKB">
        <authorList>
            <consortium name="Ensembl"/>
        </authorList>
    </citation>
    <scope>IDENTIFICATION</scope>
</reference>
<dbReference type="PRINTS" id="PR00068">
    <property type="entry name" value="CUZNDISMTASE"/>
</dbReference>
<dbReference type="GO" id="GO:0005507">
    <property type="term" value="F:copper ion binding"/>
    <property type="evidence" value="ECO:0007669"/>
    <property type="project" value="InterPro"/>
</dbReference>
<dbReference type="PROSITE" id="PS50846">
    <property type="entry name" value="HMA_2"/>
    <property type="match status" value="1"/>
</dbReference>
<dbReference type="FunFam" id="2.60.40.200:FF:000004">
    <property type="entry name" value="Copper chaperone for superoxide dismutase"/>
    <property type="match status" value="1"/>
</dbReference>
<proteinExistence type="inferred from homology"/>
<comment type="similarity">
    <text evidence="7">In the C-terminal section; belongs to the Cu-Zn superoxide dismutase family.</text>
</comment>
<evidence type="ECO:0000256" key="8">
    <source>
        <dbReference type="ARBA" id="ARBA00032899"/>
    </source>
</evidence>
<dbReference type="InterPro" id="IPR001424">
    <property type="entry name" value="SOD_Cu_Zn_dom"/>
</dbReference>
<sequence>MAAATPPAAAGPPSAPAASSGGEARRCQRGSRWWGAPGGGRRSLRGSLGWWRRSGAVDQAPPERPAAPPNPRGGLSACPPPPPSLQPPLGTLEPPTPPRRTLPRPAAPPPLPGSGGTLRPTALSPWRRHAGSGSTAKSLPTRVIHFRSVPSEVRPPPVTPRVVPGRAESAAMAAPGPSGSSCRLEFAVQMQCQGCADAVRSALREAPDVRLLELRLEAQTVLVETTAAAERVRELLEKSGRRAVLKGMGGSDDANLGAAVAALSGPGAVRGLVRFLQISPTRCLVDGAVDGLPPGPHGIHVHEFGDLSRPCDSCGDHFNPDGECHGGPQDEHRHVGDLGNIWADAEGKASFRMEDSRLKVWDIIGRSVVVDAGEDDLGRGSHPLSRVTGNSGPGLACGVVARAAGLFQNPKRVCSCDGVTLWEERDRTTAAPGPAAASSPTAAPAPHL</sequence>
<comment type="cofactor">
    <cofactor evidence="1">
        <name>Zn(2+)</name>
        <dbReference type="ChEBI" id="CHEBI:29105"/>
    </cofactor>
</comment>
<comment type="cofactor">
    <cofactor evidence="2">
        <name>Cu(2+)</name>
        <dbReference type="ChEBI" id="CHEBI:29036"/>
    </cofactor>
</comment>
<dbReference type="SUPFAM" id="SSF55008">
    <property type="entry name" value="HMA, heavy metal-associated domain"/>
    <property type="match status" value="1"/>
</dbReference>
<dbReference type="AlphaFoldDB" id="A0A8B9MAT3"/>
<evidence type="ECO:0000256" key="5">
    <source>
        <dbReference type="ARBA" id="ARBA00023008"/>
    </source>
</evidence>
<dbReference type="InterPro" id="IPR024134">
    <property type="entry name" value="SOD_Cu/Zn_/chaperone"/>
</dbReference>
<dbReference type="Gene3D" id="2.60.40.200">
    <property type="entry name" value="Superoxide dismutase, copper/zinc binding domain"/>
    <property type="match status" value="1"/>
</dbReference>
<keyword evidence="6" id="KW-1015">Disulfide bond</keyword>
<dbReference type="Ensembl" id="ENSANIT00000004968.1">
    <property type="protein sequence ID" value="ENSANIP00000004810.1"/>
    <property type="gene ID" value="ENSANIG00000003284.1"/>
</dbReference>
<protein>
    <recommendedName>
        <fullName evidence="8">Superoxide dismutase copper chaperone</fullName>
    </recommendedName>
</protein>
<dbReference type="Gene3D" id="3.30.70.100">
    <property type="match status" value="1"/>
</dbReference>
<keyword evidence="12" id="KW-1185">Reference proteome</keyword>
<dbReference type="CDD" id="cd00305">
    <property type="entry name" value="Cu-Zn_Superoxide_Dismutase"/>
    <property type="match status" value="1"/>
</dbReference>
<dbReference type="SUPFAM" id="SSF49329">
    <property type="entry name" value="Cu,Zn superoxide dismutase-like"/>
    <property type="match status" value="1"/>
</dbReference>
<keyword evidence="5" id="KW-0186">Copper</keyword>
<feature type="domain" description="HMA" evidence="10">
    <location>
        <begin position="181"/>
        <end position="244"/>
    </location>
</feature>
<accession>A0A8B9MAT3</accession>
<dbReference type="InterPro" id="IPR006121">
    <property type="entry name" value="HMA_dom"/>
</dbReference>
<evidence type="ECO:0000256" key="6">
    <source>
        <dbReference type="ARBA" id="ARBA00023157"/>
    </source>
</evidence>
<dbReference type="Pfam" id="PF00403">
    <property type="entry name" value="HMA"/>
    <property type="match status" value="1"/>
</dbReference>
<evidence type="ECO:0000256" key="4">
    <source>
        <dbReference type="ARBA" id="ARBA00022833"/>
    </source>
</evidence>
<name>A0A8B9MAT3_9AVES</name>
<evidence type="ECO:0000256" key="1">
    <source>
        <dbReference type="ARBA" id="ARBA00001947"/>
    </source>
</evidence>
<feature type="region of interest" description="Disordered" evidence="9">
    <location>
        <begin position="427"/>
        <end position="448"/>
    </location>
</feature>
<organism evidence="11 12">
    <name type="scientific">Accipiter nisus</name>
    <name type="common">Eurasian sparrowhawk</name>
    <dbReference type="NCBI Taxonomy" id="211598"/>
    <lineage>
        <taxon>Eukaryota</taxon>
        <taxon>Metazoa</taxon>
        <taxon>Chordata</taxon>
        <taxon>Craniata</taxon>
        <taxon>Vertebrata</taxon>
        <taxon>Euteleostomi</taxon>
        <taxon>Archelosauria</taxon>
        <taxon>Archosauria</taxon>
        <taxon>Dinosauria</taxon>
        <taxon>Saurischia</taxon>
        <taxon>Theropoda</taxon>
        <taxon>Coelurosauria</taxon>
        <taxon>Aves</taxon>
        <taxon>Neognathae</taxon>
        <taxon>Neoaves</taxon>
        <taxon>Telluraves</taxon>
        <taxon>Accipitrimorphae</taxon>
        <taxon>Accipitriformes</taxon>
        <taxon>Accipitridae</taxon>
        <taxon>Accipitrinae</taxon>
        <taxon>Accipiter</taxon>
    </lineage>
</organism>
<dbReference type="PROSITE" id="PS00087">
    <property type="entry name" value="SOD_CU_ZN_1"/>
    <property type="match status" value="1"/>
</dbReference>
<keyword evidence="3" id="KW-0479">Metal-binding</keyword>
<evidence type="ECO:0000256" key="9">
    <source>
        <dbReference type="SAM" id="MobiDB-lite"/>
    </source>
</evidence>
<dbReference type="Proteomes" id="UP000694541">
    <property type="component" value="Unplaced"/>
</dbReference>
<evidence type="ECO:0000313" key="11">
    <source>
        <dbReference type="Ensembl" id="ENSANIP00000004810.1"/>
    </source>
</evidence>
<feature type="compositionally biased region" description="Low complexity" evidence="9">
    <location>
        <begin position="45"/>
        <end position="54"/>
    </location>
</feature>
<evidence type="ECO:0000259" key="10">
    <source>
        <dbReference type="PROSITE" id="PS50846"/>
    </source>
</evidence>
<evidence type="ECO:0000256" key="2">
    <source>
        <dbReference type="ARBA" id="ARBA00001973"/>
    </source>
</evidence>
<feature type="region of interest" description="Disordered" evidence="9">
    <location>
        <begin position="1"/>
        <end position="139"/>
    </location>
</feature>
<feature type="compositionally biased region" description="Pro residues" evidence="9">
    <location>
        <begin position="94"/>
        <end position="112"/>
    </location>
</feature>
<dbReference type="GO" id="GO:0006801">
    <property type="term" value="P:superoxide metabolic process"/>
    <property type="evidence" value="ECO:0007669"/>
    <property type="project" value="InterPro"/>
</dbReference>
<reference evidence="11" key="1">
    <citation type="submission" date="2025-08" db="UniProtKB">
        <authorList>
            <consortium name="Ensembl"/>
        </authorList>
    </citation>
    <scope>IDENTIFICATION</scope>
</reference>
<evidence type="ECO:0000256" key="3">
    <source>
        <dbReference type="ARBA" id="ARBA00022723"/>
    </source>
</evidence>
<dbReference type="Pfam" id="PF00080">
    <property type="entry name" value="Sod_Cu"/>
    <property type="match status" value="1"/>
</dbReference>
<dbReference type="PANTHER" id="PTHR10003">
    <property type="entry name" value="SUPEROXIDE DISMUTASE CU-ZN -RELATED"/>
    <property type="match status" value="1"/>
</dbReference>